<feature type="compositionally biased region" description="Basic and acidic residues" evidence="1">
    <location>
        <begin position="115"/>
        <end position="129"/>
    </location>
</feature>
<keyword evidence="3" id="KW-1185">Reference proteome</keyword>
<name>A0ABN9WAF2_9DINO</name>
<feature type="compositionally biased region" description="Pro residues" evidence="1">
    <location>
        <begin position="86"/>
        <end position="95"/>
    </location>
</feature>
<evidence type="ECO:0000256" key="1">
    <source>
        <dbReference type="SAM" id="MobiDB-lite"/>
    </source>
</evidence>
<sequence length="149" mass="14451">MKQLAPATETGVPAPRSATSPAGSVPSLLAELSAFASKLTATEASALKSPIQALVTTIQKVQQQQAAAQQDQQQGMAIDNVGAPGAPAPATPAAPPAGAAAAGAAPDPAPPPAETGRRGEGPGDGKGDGTGDAACWGRDRSPPSGASQR</sequence>
<feature type="region of interest" description="Disordered" evidence="1">
    <location>
        <begin position="62"/>
        <end position="149"/>
    </location>
</feature>
<protein>
    <submittedName>
        <fullName evidence="2">Uncharacterized protein</fullName>
    </submittedName>
</protein>
<accession>A0ABN9WAF2</accession>
<feature type="region of interest" description="Disordered" evidence="1">
    <location>
        <begin position="1"/>
        <end position="24"/>
    </location>
</feature>
<evidence type="ECO:0000313" key="3">
    <source>
        <dbReference type="Proteomes" id="UP001189429"/>
    </source>
</evidence>
<reference evidence="2" key="1">
    <citation type="submission" date="2023-10" db="EMBL/GenBank/DDBJ databases">
        <authorList>
            <person name="Chen Y."/>
            <person name="Shah S."/>
            <person name="Dougan E. K."/>
            <person name="Thang M."/>
            <person name="Chan C."/>
        </authorList>
    </citation>
    <scope>NUCLEOTIDE SEQUENCE [LARGE SCALE GENOMIC DNA]</scope>
</reference>
<proteinExistence type="predicted"/>
<organism evidence="2 3">
    <name type="scientific">Prorocentrum cordatum</name>
    <dbReference type="NCBI Taxonomy" id="2364126"/>
    <lineage>
        <taxon>Eukaryota</taxon>
        <taxon>Sar</taxon>
        <taxon>Alveolata</taxon>
        <taxon>Dinophyceae</taxon>
        <taxon>Prorocentrales</taxon>
        <taxon>Prorocentraceae</taxon>
        <taxon>Prorocentrum</taxon>
    </lineage>
</organism>
<gene>
    <name evidence="2" type="ORF">PCOR1329_LOCUS64436</name>
</gene>
<feature type="compositionally biased region" description="Low complexity" evidence="1">
    <location>
        <begin position="62"/>
        <end position="74"/>
    </location>
</feature>
<dbReference type="EMBL" id="CAUYUJ010018214">
    <property type="protein sequence ID" value="CAK0881674.1"/>
    <property type="molecule type" value="Genomic_DNA"/>
</dbReference>
<dbReference type="Proteomes" id="UP001189429">
    <property type="component" value="Unassembled WGS sequence"/>
</dbReference>
<comment type="caution">
    <text evidence="2">The sequence shown here is derived from an EMBL/GenBank/DDBJ whole genome shotgun (WGS) entry which is preliminary data.</text>
</comment>
<feature type="compositionally biased region" description="Low complexity" evidence="1">
    <location>
        <begin position="96"/>
        <end position="106"/>
    </location>
</feature>
<evidence type="ECO:0000313" key="2">
    <source>
        <dbReference type="EMBL" id="CAK0881674.1"/>
    </source>
</evidence>